<dbReference type="Gene3D" id="1.10.225.10">
    <property type="entry name" value="Saposin-like"/>
    <property type="match status" value="1"/>
</dbReference>
<dbReference type="PROSITE" id="PS51767">
    <property type="entry name" value="PEPTIDASE_A1"/>
    <property type="match status" value="1"/>
</dbReference>
<evidence type="ECO:0000256" key="5">
    <source>
        <dbReference type="ARBA" id="ARBA00023145"/>
    </source>
</evidence>
<dbReference type="OrthoDB" id="771136at2759"/>
<feature type="active site" evidence="8">
    <location>
        <position position="90"/>
    </location>
</feature>
<keyword evidence="7" id="KW-0325">Glycoprotein</keyword>
<feature type="domain" description="Peptidase A1" evidence="13">
    <location>
        <begin position="72"/>
        <end position="495"/>
    </location>
</feature>
<dbReference type="Gramene" id="arahy.Tifrunner.gnm2.ann2.Ah11g367300.1">
    <property type="protein sequence ID" value="arahy.Tifrunner.gnm2.ann2.Ah11g367300.1-CDS"/>
    <property type="gene ID" value="arahy.Tifrunner.gnm2.ann2.Ah11g367300"/>
</dbReference>
<dbReference type="PROSITE" id="PS50015">
    <property type="entry name" value="SAP_B"/>
    <property type="match status" value="2"/>
</dbReference>
<evidence type="ECO:0000256" key="10">
    <source>
        <dbReference type="RuleBase" id="RU000454"/>
    </source>
</evidence>
<dbReference type="FunFam" id="2.40.70.10:FF:000115">
    <property type="entry name" value="Lysosomal aspartic protease"/>
    <property type="match status" value="1"/>
</dbReference>
<dbReference type="AlphaFoldDB" id="A0A445AYS6"/>
<dbReference type="PROSITE" id="PS00141">
    <property type="entry name" value="ASP_PROTEASE"/>
    <property type="match status" value="1"/>
</dbReference>
<organism evidence="14 15">
    <name type="scientific">Arachis hypogaea</name>
    <name type="common">Peanut</name>
    <dbReference type="NCBI Taxonomy" id="3818"/>
    <lineage>
        <taxon>Eukaryota</taxon>
        <taxon>Viridiplantae</taxon>
        <taxon>Streptophyta</taxon>
        <taxon>Embryophyta</taxon>
        <taxon>Tracheophyta</taxon>
        <taxon>Spermatophyta</taxon>
        <taxon>Magnoliopsida</taxon>
        <taxon>eudicotyledons</taxon>
        <taxon>Gunneridae</taxon>
        <taxon>Pentapetalae</taxon>
        <taxon>rosids</taxon>
        <taxon>fabids</taxon>
        <taxon>Fabales</taxon>
        <taxon>Fabaceae</taxon>
        <taxon>Papilionoideae</taxon>
        <taxon>50 kb inversion clade</taxon>
        <taxon>dalbergioids sensu lato</taxon>
        <taxon>Dalbergieae</taxon>
        <taxon>Pterocarpus clade</taxon>
        <taxon>Arachis</taxon>
    </lineage>
</organism>
<evidence type="ECO:0000256" key="2">
    <source>
        <dbReference type="ARBA" id="ARBA00022670"/>
    </source>
</evidence>
<evidence type="ECO:0000259" key="12">
    <source>
        <dbReference type="PROSITE" id="PS50015"/>
    </source>
</evidence>
<evidence type="ECO:0000256" key="8">
    <source>
        <dbReference type="PIRSR" id="PIRSR601461-1"/>
    </source>
</evidence>
<keyword evidence="4 10" id="KW-0378">Hydrolase</keyword>
<feature type="signal peptide" evidence="11">
    <location>
        <begin position="1"/>
        <end position="17"/>
    </location>
</feature>
<evidence type="ECO:0008006" key="16">
    <source>
        <dbReference type="Google" id="ProtNLM"/>
    </source>
</evidence>
<dbReference type="InterPro" id="IPR011001">
    <property type="entry name" value="Saposin-like"/>
</dbReference>
<dbReference type="PANTHER" id="PTHR47966:SF32">
    <property type="entry name" value="FUNGAL PROTEINASE A, ASPARTIC PROTEINASE SUPERFAMILY PROTEIN"/>
    <property type="match status" value="1"/>
</dbReference>
<keyword evidence="3 10" id="KW-0064">Aspartyl protease</keyword>
<feature type="active site" evidence="8">
    <location>
        <position position="277"/>
    </location>
</feature>
<proteinExistence type="inferred from homology"/>
<dbReference type="InterPro" id="IPR008139">
    <property type="entry name" value="SaposinB_dom"/>
</dbReference>
<evidence type="ECO:0000256" key="9">
    <source>
        <dbReference type="PIRSR" id="PIRSR601461-2"/>
    </source>
</evidence>
<feature type="domain" description="Saposin B-type" evidence="12">
    <location>
        <begin position="302"/>
        <end position="342"/>
    </location>
</feature>
<evidence type="ECO:0000259" key="13">
    <source>
        <dbReference type="PROSITE" id="PS51767"/>
    </source>
</evidence>
<dbReference type="InterPro" id="IPR001461">
    <property type="entry name" value="Aspartic_peptidase_A1"/>
</dbReference>
<accession>A0A445AYS6</accession>
<dbReference type="InterPro" id="IPR008138">
    <property type="entry name" value="SapB_2"/>
</dbReference>
<sequence length="498" mass="55277">MGFKYLLVVMCLWACSASMACKAPSDGLMRVRLKRRNLDTKSLSSARIKEVVSKNHLEADGVYLKNYLDAQYFGEIGIGSPPQSFKVVFDTGSSNLWVPSSKCIMSIGCIIHSKYRSKLSSTYKKIGTPCKIPIGRGAIYGFFSQDYVKIGDMIIRDQEFAEITKEGSLEFLAMHFDGILGLGFQNFSVGEVTPVWYNMIEQGHTGQKIFSLWLNQDPMAKIGGEIVFGGIDWKHFRGDHTYVPISRKGYWQIELDDIRLAKDSSGLCEGGCSAIIDSGKSLIAGPTSIVAQINHAIGAEGYVSFECKNIVHTYGDTIWKFVTSGIRPEIVCVDLGLCSRNGSHSRTKNEFIETVVDNETWGETGTRESPFCTFCDMIVLWIQVQLKQRNAKEKILKHVDELCEKLPNPIGQSFIDCNSISTMPPITFMIGNKAFPLSPQQYVLKVEEGCSTVCYGGFVALDVHPPQGPLWVLGDLFLGAYHTVFDYGNLRIGFAEAV</sequence>
<keyword evidence="6 9" id="KW-1015">Disulfide bond</keyword>
<evidence type="ECO:0000313" key="15">
    <source>
        <dbReference type="Proteomes" id="UP000289738"/>
    </source>
</evidence>
<evidence type="ECO:0000256" key="4">
    <source>
        <dbReference type="ARBA" id="ARBA00022801"/>
    </source>
</evidence>
<keyword evidence="5" id="KW-0865">Zymogen</keyword>
<dbReference type="EMBL" id="SDMP01000011">
    <property type="protein sequence ID" value="RYR31526.1"/>
    <property type="molecule type" value="Genomic_DNA"/>
</dbReference>
<keyword evidence="2 10" id="KW-0645">Protease</keyword>
<evidence type="ECO:0000256" key="7">
    <source>
        <dbReference type="ARBA" id="ARBA00023180"/>
    </source>
</evidence>
<dbReference type="InterPro" id="IPR021109">
    <property type="entry name" value="Peptidase_aspartic_dom_sf"/>
</dbReference>
<dbReference type="PROSITE" id="PS51257">
    <property type="entry name" value="PROKAR_LIPOPROTEIN"/>
    <property type="match status" value="1"/>
</dbReference>
<dbReference type="STRING" id="3818.A0A445AYS6"/>
<feature type="domain" description="Saposin B-type" evidence="12">
    <location>
        <begin position="368"/>
        <end position="409"/>
    </location>
</feature>
<evidence type="ECO:0000256" key="3">
    <source>
        <dbReference type="ARBA" id="ARBA00022750"/>
    </source>
</evidence>
<dbReference type="GO" id="GO:0004190">
    <property type="term" value="F:aspartic-type endopeptidase activity"/>
    <property type="evidence" value="ECO:0007669"/>
    <property type="project" value="UniProtKB-KW"/>
</dbReference>
<feature type="chain" id="PRO_5018987191" description="Peptidase A1 domain-containing protein" evidence="11">
    <location>
        <begin position="18"/>
        <end position="498"/>
    </location>
</feature>
<dbReference type="SMR" id="A0A445AYS6"/>
<dbReference type="GO" id="GO:0006508">
    <property type="term" value="P:proteolysis"/>
    <property type="evidence" value="ECO:0007669"/>
    <property type="project" value="UniProtKB-KW"/>
</dbReference>
<evidence type="ECO:0000256" key="6">
    <source>
        <dbReference type="ARBA" id="ARBA00023157"/>
    </source>
</evidence>
<keyword evidence="11" id="KW-0732">Signal</keyword>
<gene>
    <name evidence="14" type="ORF">Ahy_B01g056330</name>
</gene>
<dbReference type="Pfam" id="PF00026">
    <property type="entry name" value="Asp"/>
    <property type="match status" value="1"/>
</dbReference>
<reference evidence="14 15" key="1">
    <citation type="submission" date="2019-01" db="EMBL/GenBank/DDBJ databases">
        <title>Sequencing of cultivated peanut Arachis hypogaea provides insights into genome evolution and oil improvement.</title>
        <authorList>
            <person name="Chen X."/>
        </authorList>
    </citation>
    <scope>NUCLEOTIDE SEQUENCE [LARGE SCALE GENOMIC DNA]</scope>
    <source>
        <strain evidence="15">cv. Fuhuasheng</strain>
        <tissue evidence="14">Leaves</tissue>
    </source>
</reference>
<dbReference type="SUPFAM" id="SSF47862">
    <property type="entry name" value="Saposin"/>
    <property type="match status" value="1"/>
</dbReference>
<dbReference type="InterPro" id="IPR033121">
    <property type="entry name" value="PEPTIDASE_A1"/>
</dbReference>
<dbReference type="GO" id="GO:0006629">
    <property type="term" value="P:lipid metabolic process"/>
    <property type="evidence" value="ECO:0007669"/>
    <property type="project" value="InterPro"/>
</dbReference>
<dbReference type="Pfam" id="PF05184">
    <property type="entry name" value="SapB_1"/>
    <property type="match status" value="1"/>
</dbReference>
<comment type="caution">
    <text evidence="14">The sequence shown here is derived from an EMBL/GenBank/DDBJ whole genome shotgun (WGS) entry which is preliminary data.</text>
</comment>
<dbReference type="Gene3D" id="2.40.70.10">
    <property type="entry name" value="Acid Proteases"/>
    <property type="match status" value="2"/>
</dbReference>
<evidence type="ECO:0000256" key="1">
    <source>
        <dbReference type="ARBA" id="ARBA00007447"/>
    </source>
</evidence>
<evidence type="ECO:0000256" key="11">
    <source>
        <dbReference type="SAM" id="SignalP"/>
    </source>
</evidence>
<evidence type="ECO:0000313" key="14">
    <source>
        <dbReference type="EMBL" id="RYR31526.1"/>
    </source>
</evidence>
<comment type="similarity">
    <text evidence="1 10">Belongs to the peptidase A1 family.</text>
</comment>
<dbReference type="InterPro" id="IPR001969">
    <property type="entry name" value="Aspartic_peptidase_AS"/>
</dbReference>
<dbReference type="InterPro" id="IPR007856">
    <property type="entry name" value="SapB_1"/>
</dbReference>
<dbReference type="SUPFAM" id="SSF50630">
    <property type="entry name" value="Acid proteases"/>
    <property type="match status" value="1"/>
</dbReference>
<dbReference type="PRINTS" id="PR00792">
    <property type="entry name" value="PEPSIN"/>
</dbReference>
<protein>
    <recommendedName>
        <fullName evidence="16">Peptidase A1 domain-containing protein</fullName>
    </recommendedName>
</protein>
<feature type="disulfide bond" evidence="9">
    <location>
        <begin position="103"/>
        <end position="109"/>
    </location>
</feature>
<keyword evidence="15" id="KW-1185">Reference proteome</keyword>
<name>A0A445AYS6_ARAHY</name>
<dbReference type="Pfam" id="PF03489">
    <property type="entry name" value="SapB_2"/>
    <property type="match status" value="1"/>
</dbReference>
<dbReference type="PANTHER" id="PTHR47966">
    <property type="entry name" value="BETA-SITE APP-CLEAVING ENZYME, ISOFORM A-RELATED"/>
    <property type="match status" value="1"/>
</dbReference>
<dbReference type="Proteomes" id="UP000289738">
    <property type="component" value="Chromosome B01"/>
</dbReference>